<protein>
    <submittedName>
        <fullName evidence="1">Unannotated protein</fullName>
    </submittedName>
</protein>
<proteinExistence type="predicted"/>
<name>A0A6J7KQE8_9ZZZZ</name>
<sequence>MYSHLLTEVIGVPSPTVQRGPGTIPRASIPATPFVSKGRTEWHCYWHR</sequence>
<reference evidence="1" key="1">
    <citation type="submission" date="2020-05" db="EMBL/GenBank/DDBJ databases">
        <authorList>
            <person name="Chiriac C."/>
            <person name="Salcher M."/>
            <person name="Ghai R."/>
            <person name="Kavagutti S V."/>
        </authorList>
    </citation>
    <scope>NUCLEOTIDE SEQUENCE</scope>
</reference>
<dbReference type="EMBL" id="CAFBNF010000221">
    <property type="protein sequence ID" value="CAB4955984.1"/>
    <property type="molecule type" value="Genomic_DNA"/>
</dbReference>
<accession>A0A6J7KQE8</accession>
<evidence type="ECO:0000313" key="1">
    <source>
        <dbReference type="EMBL" id="CAB4955984.1"/>
    </source>
</evidence>
<gene>
    <name evidence="1" type="ORF">UFOPK3773_01691</name>
</gene>
<organism evidence="1">
    <name type="scientific">freshwater metagenome</name>
    <dbReference type="NCBI Taxonomy" id="449393"/>
    <lineage>
        <taxon>unclassified sequences</taxon>
        <taxon>metagenomes</taxon>
        <taxon>ecological metagenomes</taxon>
    </lineage>
</organism>
<dbReference type="AlphaFoldDB" id="A0A6J7KQE8"/>